<evidence type="ECO:0000256" key="9">
    <source>
        <dbReference type="RuleBase" id="RU365093"/>
    </source>
</evidence>
<dbReference type="PRINTS" id="PR01490">
    <property type="entry name" value="RTXTOXIND"/>
</dbReference>
<dbReference type="Gene3D" id="2.40.30.170">
    <property type="match status" value="1"/>
</dbReference>
<evidence type="ECO:0000256" key="1">
    <source>
        <dbReference type="ARBA" id="ARBA00004377"/>
    </source>
</evidence>
<keyword evidence="4 9" id="KW-1003">Cell membrane</keyword>
<keyword evidence="14" id="KW-1185">Reference proteome</keyword>
<dbReference type="PANTHER" id="PTHR30386">
    <property type="entry name" value="MEMBRANE FUSION SUBUNIT OF EMRAB-TOLC MULTIDRUG EFFLUX PUMP"/>
    <property type="match status" value="1"/>
</dbReference>
<gene>
    <name evidence="13" type="ORF">RGQ30_15000</name>
</gene>
<evidence type="ECO:0000256" key="6">
    <source>
        <dbReference type="ARBA" id="ARBA00022692"/>
    </source>
</evidence>
<evidence type="ECO:0000256" key="2">
    <source>
        <dbReference type="ARBA" id="ARBA00009477"/>
    </source>
</evidence>
<dbReference type="EMBL" id="AP028947">
    <property type="protein sequence ID" value="BET25999.1"/>
    <property type="molecule type" value="Genomic_DNA"/>
</dbReference>
<feature type="domain" description="AprE-like long alpha-helical hairpin" evidence="11">
    <location>
        <begin position="133"/>
        <end position="304"/>
    </location>
</feature>
<dbReference type="PANTHER" id="PTHR30386:SF26">
    <property type="entry name" value="TRANSPORT PROTEIN COMB"/>
    <property type="match status" value="1"/>
</dbReference>
<evidence type="ECO:0000256" key="4">
    <source>
        <dbReference type="ARBA" id="ARBA00022475"/>
    </source>
</evidence>
<dbReference type="NCBIfam" id="TIGR01843">
    <property type="entry name" value="type_I_hlyD"/>
    <property type="match status" value="1"/>
</dbReference>
<dbReference type="Pfam" id="PF25994">
    <property type="entry name" value="HH_AprE"/>
    <property type="match status" value="1"/>
</dbReference>
<evidence type="ECO:0000256" key="7">
    <source>
        <dbReference type="ARBA" id="ARBA00022989"/>
    </source>
</evidence>
<keyword evidence="3 9" id="KW-0813">Transport</keyword>
<dbReference type="RefSeq" id="WP_130556493.1">
    <property type="nucleotide sequence ID" value="NZ_AP028947.1"/>
</dbReference>
<dbReference type="GO" id="GO:0005886">
    <property type="term" value="C:plasma membrane"/>
    <property type="evidence" value="ECO:0007669"/>
    <property type="project" value="UniProtKB-SubCell"/>
</dbReference>
<keyword evidence="7 9" id="KW-1133">Transmembrane helix</keyword>
<sequence length="456" mass="51310">MRMTAVFKRWLNWFNGKASPDAGNNGMPEEAPLSHSRLWAEQQQLTKRLVHLCAFTMLALLAWSAIATVPQAAHGEARVVPSQRLQVIQAVDGGVITEVMVREGQQVKAGDTLVQIDITRFSSSLREKEAIDASFQFREARLLAQLSNTELKLPDETIKQHPELFFQESRLLQSKLQEWSAQTQIYEQQLDQRQRELEEAQSNATAAKRNLEISEQELTSMRPLLKSGAVSPVEVMRLERDVAKAKGDYEGSSAQTNRLHSAIREARQKIAEIRFKQINEARTELSEVKARLASLEQNQIELSDRVNQATLKTPVDGLVQRILYNTRGAVVPAGKEVIEIVPADEKLVFETRINPKDIAFIRPSQRATIRVTAYDYSIYGALTGAVESISADSLVDEFGRPYFSVKVTVPRMEVHEKVRLMPGMVANVSIETEKRTVLSYLTKPILRGSVEAFTEQ</sequence>
<keyword evidence="8 9" id="KW-0472">Membrane</keyword>
<evidence type="ECO:0000313" key="13">
    <source>
        <dbReference type="EMBL" id="BET25999.1"/>
    </source>
</evidence>
<proteinExistence type="inferred from homology"/>
<evidence type="ECO:0000259" key="12">
    <source>
        <dbReference type="Pfam" id="PF26002"/>
    </source>
</evidence>
<dbReference type="Pfam" id="PF26002">
    <property type="entry name" value="Beta-barrel_AprE"/>
    <property type="match status" value="1"/>
</dbReference>
<dbReference type="AlphaFoldDB" id="A0AA86IYR2"/>
<dbReference type="InterPro" id="IPR010129">
    <property type="entry name" value="T1SS_HlyD"/>
</dbReference>
<dbReference type="InterPro" id="IPR050739">
    <property type="entry name" value="MFP"/>
</dbReference>
<dbReference type="KEGG" id="lto:RGQ30_15000"/>
<dbReference type="SUPFAM" id="SSF111369">
    <property type="entry name" value="HlyD-like secretion proteins"/>
    <property type="match status" value="1"/>
</dbReference>
<evidence type="ECO:0000313" key="14">
    <source>
        <dbReference type="Proteomes" id="UP001329151"/>
    </source>
</evidence>
<comment type="subcellular location">
    <subcellularLocation>
        <location evidence="1 9">Cell inner membrane</location>
        <topology evidence="1 9">Single-pass membrane protein</topology>
    </subcellularLocation>
</comment>
<keyword evidence="10" id="KW-0175">Coiled coil</keyword>
<evidence type="ECO:0000259" key="11">
    <source>
        <dbReference type="Pfam" id="PF25994"/>
    </source>
</evidence>
<comment type="similarity">
    <text evidence="2 9">Belongs to the membrane fusion protein (MFP) (TC 8.A.1) family.</text>
</comment>
<organism evidence="13 14">
    <name type="scientific">Limnobacter thiooxidans</name>
    <dbReference type="NCBI Taxonomy" id="131080"/>
    <lineage>
        <taxon>Bacteria</taxon>
        <taxon>Pseudomonadati</taxon>
        <taxon>Pseudomonadota</taxon>
        <taxon>Betaproteobacteria</taxon>
        <taxon>Burkholderiales</taxon>
        <taxon>Burkholderiaceae</taxon>
        <taxon>Limnobacter</taxon>
    </lineage>
</organism>
<evidence type="ECO:0000256" key="8">
    <source>
        <dbReference type="ARBA" id="ARBA00023136"/>
    </source>
</evidence>
<reference evidence="13 14" key="1">
    <citation type="submission" date="2023-10" db="EMBL/GenBank/DDBJ databases">
        <title>Complete Genome Sequence of Limnobacter thiooxidans CS-K2T, Isolated from freshwater lake sediments in Bavaria, Germany.</title>
        <authorList>
            <person name="Naruki M."/>
            <person name="Watanabe A."/>
            <person name="Warashina T."/>
            <person name="Morita T."/>
            <person name="Arakawa K."/>
        </authorList>
    </citation>
    <scope>NUCLEOTIDE SEQUENCE [LARGE SCALE GENOMIC DNA]</scope>
    <source>
        <strain evidence="13 14">CS-K2</strain>
    </source>
</reference>
<protein>
    <recommendedName>
        <fullName evidence="9">Membrane fusion protein (MFP) family protein</fullName>
    </recommendedName>
</protein>
<evidence type="ECO:0000256" key="3">
    <source>
        <dbReference type="ARBA" id="ARBA00022448"/>
    </source>
</evidence>
<dbReference type="Proteomes" id="UP001329151">
    <property type="component" value="Chromosome"/>
</dbReference>
<evidence type="ECO:0000256" key="5">
    <source>
        <dbReference type="ARBA" id="ARBA00022519"/>
    </source>
</evidence>
<dbReference type="InterPro" id="IPR058982">
    <property type="entry name" value="Beta-barrel_AprE"/>
</dbReference>
<keyword evidence="6 9" id="KW-0812">Transmembrane</keyword>
<name>A0AA86IYR2_9BURK</name>
<keyword evidence="5 9" id="KW-0997">Cell inner membrane</keyword>
<dbReference type="GO" id="GO:0015031">
    <property type="term" value="P:protein transport"/>
    <property type="evidence" value="ECO:0007669"/>
    <property type="project" value="InterPro"/>
</dbReference>
<accession>A0AA86IYR2</accession>
<feature type="domain" description="AprE-like beta-barrel" evidence="12">
    <location>
        <begin position="347"/>
        <end position="433"/>
    </location>
</feature>
<feature type="transmembrane region" description="Helical" evidence="9">
    <location>
        <begin position="49"/>
        <end position="69"/>
    </location>
</feature>
<feature type="coiled-coil region" evidence="10">
    <location>
        <begin position="278"/>
        <end position="312"/>
    </location>
</feature>
<dbReference type="InterPro" id="IPR058781">
    <property type="entry name" value="HH_AprE-like"/>
</dbReference>
<evidence type="ECO:0000256" key="10">
    <source>
        <dbReference type="SAM" id="Coils"/>
    </source>
</evidence>
<feature type="coiled-coil region" evidence="10">
    <location>
        <begin position="176"/>
        <end position="217"/>
    </location>
</feature>
<dbReference type="Gene3D" id="2.40.50.100">
    <property type="match status" value="1"/>
</dbReference>